<dbReference type="Proteomes" id="UP000037020">
    <property type="component" value="Unassembled WGS sequence"/>
</dbReference>
<protein>
    <recommendedName>
        <fullName evidence="3">Condensation domain-containing protein</fullName>
    </recommendedName>
</protein>
<reference evidence="1 2" key="1">
    <citation type="submission" date="2015-07" db="EMBL/GenBank/DDBJ databases">
        <authorList>
            <person name="Ju K.-S."/>
            <person name="Doroghazi J.R."/>
            <person name="Metcalf W.W."/>
        </authorList>
    </citation>
    <scope>NUCLEOTIDE SEQUENCE [LARGE SCALE GENOMIC DNA]</scope>
    <source>
        <strain evidence="1 2">NRRL B-3589</strain>
    </source>
</reference>
<proteinExistence type="predicted"/>
<dbReference type="Gene3D" id="3.30.559.30">
    <property type="entry name" value="Nonribosomal peptide synthetase, condensation domain"/>
    <property type="match status" value="1"/>
</dbReference>
<sequence length="115" mass="12433">VSWRILLPDLQAACEAITAGREARLESVGTSFRRWAGMLYEQASAPERVAELDAWAALLEGPEPLLGARALDPERDTAATMRHRSWTLPHAEAATLVSRAPGAFHCGTQDVLLAA</sequence>
<gene>
    <name evidence="1" type="ORF">ADK38_46735</name>
</gene>
<evidence type="ECO:0000313" key="2">
    <source>
        <dbReference type="Proteomes" id="UP000037020"/>
    </source>
</evidence>
<organism evidence="1 2">
    <name type="scientific">Streptomyces varsoviensis</name>
    <dbReference type="NCBI Taxonomy" id="67373"/>
    <lineage>
        <taxon>Bacteria</taxon>
        <taxon>Bacillati</taxon>
        <taxon>Actinomycetota</taxon>
        <taxon>Actinomycetes</taxon>
        <taxon>Kitasatosporales</taxon>
        <taxon>Streptomycetaceae</taxon>
        <taxon>Streptomyces</taxon>
    </lineage>
</organism>
<accession>A0ABR5IR57</accession>
<evidence type="ECO:0000313" key="1">
    <source>
        <dbReference type="EMBL" id="KOG41437.1"/>
    </source>
</evidence>
<feature type="non-terminal residue" evidence="1">
    <location>
        <position position="1"/>
    </location>
</feature>
<feature type="non-terminal residue" evidence="1">
    <location>
        <position position="115"/>
    </location>
</feature>
<dbReference type="EMBL" id="LGUT01004664">
    <property type="protein sequence ID" value="KOG41437.1"/>
    <property type="molecule type" value="Genomic_DNA"/>
</dbReference>
<evidence type="ECO:0008006" key="3">
    <source>
        <dbReference type="Google" id="ProtNLM"/>
    </source>
</evidence>
<keyword evidence="2" id="KW-1185">Reference proteome</keyword>
<comment type="caution">
    <text evidence="1">The sequence shown here is derived from an EMBL/GenBank/DDBJ whole genome shotgun (WGS) entry which is preliminary data.</text>
</comment>
<name>A0ABR5IR57_9ACTN</name>
<dbReference type="SUPFAM" id="SSF52777">
    <property type="entry name" value="CoA-dependent acyltransferases"/>
    <property type="match status" value="1"/>
</dbReference>